<name>A0A0A9VTL5_LYGHE</name>
<feature type="non-terminal residue" evidence="3">
    <location>
        <position position="918"/>
    </location>
</feature>
<dbReference type="SUPFAM" id="SSF56672">
    <property type="entry name" value="DNA/RNA polymerases"/>
    <property type="match status" value="1"/>
</dbReference>
<dbReference type="Pfam" id="PF17919">
    <property type="entry name" value="RT_RNaseH_2"/>
    <property type="match status" value="1"/>
</dbReference>
<dbReference type="InterPro" id="IPR050951">
    <property type="entry name" value="Retrovirus_Pol_polyprotein"/>
</dbReference>
<protein>
    <submittedName>
        <fullName evidence="3">Retrovirus-related Pol polyprotein from transposon 17.6</fullName>
    </submittedName>
</protein>
<feature type="region of interest" description="Disordered" evidence="1">
    <location>
        <begin position="175"/>
        <end position="208"/>
    </location>
</feature>
<accession>A0A0A9VTL5</accession>
<dbReference type="PANTHER" id="PTHR37984">
    <property type="entry name" value="PROTEIN CBG26694"/>
    <property type="match status" value="1"/>
</dbReference>
<dbReference type="CDD" id="cd09274">
    <property type="entry name" value="RNase_HI_RT_Ty3"/>
    <property type="match status" value="1"/>
</dbReference>
<dbReference type="FunFam" id="3.30.70.270:FF:000026">
    <property type="entry name" value="Transposon Ty3-G Gag-Pol polyprotein"/>
    <property type="match status" value="1"/>
</dbReference>
<sequence>MSIPLPTRMSTTGNQVDNWRYFKDEWSNYLIASGLKDKGEEVIIATFKCLLGRETSQILNNLKLSVEQAKSLDEIEKALDGYFLPKINIIYERYLFGSAVQNETESIDQYVSRLRKLCSACDYKTVEDEMIRDRLVLGIRDEDTKKQLISNSKLDLSMAIDICRANELADRQLRSMQGKSSAEPVNKMTHKRNIPNKSKGSNSQKGKEVPCKYCGKIHVHDRNSCPAYGKTCRKCGKLNHFDSVCGSFRSNSKPKGKFNKRRSHVRQVEDESSSEGEYFSEAFKLEEVNSFGHKQAKKRVWVTSLDFFVGKLVKSVDCQLDSGATVNVIESNLVKQIFGKKLEIKPCSTTIRCFGGSLITPIGELSVHVASKGARCTLKFLVVESDKTTSAQMPLISAASCEQLGLVKLTEVKLMETSSNAEAILHRYRDVFTGIGCLEGECSLNVDPTVLPIKQKPRRIPVPLRNEVKAKLDELVEKGIIIKETGPTDWISNLVVVKTPRKLRLCLDPLFLNQALLRTEYEIPTIESIMPELNGARYFSVVDTKDGFWNVKLDMKSSKLTTFWTPFGRFRFLRLPFGLVVSSDVYQCRLHEIFSGIQDIIVIQDDILIIGRGNTDQEASKNHDRVLEKLLERARQANLKFNKDKIKLKKREVKYMGHIVSKDGLKVDPDKVKAIREMKDPSDITQAKSFVGLVTYLSKFVPHLSSLCDPIRKLTKKNQEWEWGEDQKRAVEAIKAIVSKAPILAYFDPSKQITLQSDASSKGLGAVILQDGRPVAYASRSLTKSEHNFAQIEKECLSILFACERFSQYIVGCGKVIAETDHRPLETIFKKSLLEAPTRLQRMMLRLQRYNLEVKFISGSKMHIADALSRMQLTETHQETRLDEVYVADTIHQELESMKIADSLNITQSSLERVRTET</sequence>
<feature type="compositionally biased region" description="Basic residues" evidence="1">
    <location>
        <begin position="252"/>
        <end position="265"/>
    </location>
</feature>
<gene>
    <name evidence="3" type="primary">pol_261</name>
    <name evidence="3" type="ORF">CM83_47923</name>
</gene>
<dbReference type="GO" id="GO:0071897">
    <property type="term" value="P:DNA biosynthetic process"/>
    <property type="evidence" value="ECO:0007669"/>
    <property type="project" value="UniProtKB-ARBA"/>
</dbReference>
<evidence type="ECO:0000313" key="3">
    <source>
        <dbReference type="EMBL" id="JAF99068.1"/>
    </source>
</evidence>
<dbReference type="InterPro" id="IPR043502">
    <property type="entry name" value="DNA/RNA_pol_sf"/>
</dbReference>
<evidence type="ECO:0000259" key="2">
    <source>
        <dbReference type="PROSITE" id="PS50878"/>
    </source>
</evidence>
<dbReference type="Gene3D" id="3.30.70.270">
    <property type="match status" value="2"/>
</dbReference>
<dbReference type="EMBL" id="GBHO01044535">
    <property type="protein sequence ID" value="JAF99068.1"/>
    <property type="molecule type" value="Transcribed_RNA"/>
</dbReference>
<feature type="region of interest" description="Disordered" evidence="1">
    <location>
        <begin position="252"/>
        <end position="271"/>
    </location>
</feature>
<dbReference type="AlphaFoldDB" id="A0A0A9VTL5"/>
<dbReference type="InterPro" id="IPR041577">
    <property type="entry name" value="RT_RNaseH_2"/>
</dbReference>
<proteinExistence type="predicted"/>
<organism evidence="3">
    <name type="scientific">Lygus hesperus</name>
    <name type="common">Western plant bug</name>
    <dbReference type="NCBI Taxonomy" id="30085"/>
    <lineage>
        <taxon>Eukaryota</taxon>
        <taxon>Metazoa</taxon>
        <taxon>Ecdysozoa</taxon>
        <taxon>Arthropoda</taxon>
        <taxon>Hexapoda</taxon>
        <taxon>Insecta</taxon>
        <taxon>Pterygota</taxon>
        <taxon>Neoptera</taxon>
        <taxon>Paraneoptera</taxon>
        <taxon>Hemiptera</taxon>
        <taxon>Heteroptera</taxon>
        <taxon>Panheteroptera</taxon>
        <taxon>Cimicomorpha</taxon>
        <taxon>Miridae</taxon>
        <taxon>Mirini</taxon>
        <taxon>Lygus</taxon>
    </lineage>
</organism>
<dbReference type="CDD" id="cd05481">
    <property type="entry name" value="retropepsin_like_LTR_1"/>
    <property type="match status" value="1"/>
</dbReference>
<dbReference type="PROSITE" id="PS50878">
    <property type="entry name" value="RT_POL"/>
    <property type="match status" value="1"/>
</dbReference>
<evidence type="ECO:0000256" key="1">
    <source>
        <dbReference type="SAM" id="MobiDB-lite"/>
    </source>
</evidence>
<dbReference type="PANTHER" id="PTHR37984:SF8">
    <property type="entry name" value="CCHC-TYPE DOMAIN-CONTAINING PROTEIN"/>
    <property type="match status" value="1"/>
</dbReference>
<dbReference type="CDD" id="cd01647">
    <property type="entry name" value="RT_LTR"/>
    <property type="match status" value="1"/>
</dbReference>
<dbReference type="Gene3D" id="3.10.10.10">
    <property type="entry name" value="HIV Type 1 Reverse Transcriptase, subunit A, domain 1"/>
    <property type="match status" value="1"/>
</dbReference>
<reference evidence="3" key="1">
    <citation type="journal article" date="2014" name="PLoS ONE">
        <title>Transcriptome-Based Identification of ABC Transporters in the Western Tarnished Plant Bug Lygus hesperus.</title>
        <authorList>
            <person name="Hull J.J."/>
            <person name="Chaney K."/>
            <person name="Geib S.M."/>
            <person name="Fabrick J.A."/>
            <person name="Brent C.S."/>
            <person name="Walsh D."/>
            <person name="Lavine L.C."/>
        </authorList>
    </citation>
    <scope>NUCLEOTIDE SEQUENCE</scope>
</reference>
<dbReference type="Pfam" id="PF00078">
    <property type="entry name" value="RVT_1"/>
    <property type="match status" value="1"/>
</dbReference>
<dbReference type="InterPro" id="IPR000477">
    <property type="entry name" value="RT_dom"/>
</dbReference>
<reference evidence="3" key="2">
    <citation type="submission" date="2014-07" db="EMBL/GenBank/DDBJ databases">
        <authorList>
            <person name="Hull J."/>
        </authorList>
    </citation>
    <scope>NUCLEOTIDE SEQUENCE</scope>
</reference>
<dbReference type="InterPro" id="IPR043128">
    <property type="entry name" value="Rev_trsase/Diguanyl_cyclase"/>
</dbReference>
<feature type="domain" description="Reverse transcriptase" evidence="2">
    <location>
        <begin position="478"/>
        <end position="660"/>
    </location>
</feature>